<name>A0ABS6JJQ1_9BACI</name>
<proteinExistence type="predicted"/>
<dbReference type="RefSeq" id="WP_217067775.1">
    <property type="nucleotide sequence ID" value="NZ_JAHQCS010000145.1"/>
</dbReference>
<organism evidence="2 3">
    <name type="scientific">Evansella tamaricis</name>
    <dbReference type="NCBI Taxonomy" id="2069301"/>
    <lineage>
        <taxon>Bacteria</taxon>
        <taxon>Bacillati</taxon>
        <taxon>Bacillota</taxon>
        <taxon>Bacilli</taxon>
        <taxon>Bacillales</taxon>
        <taxon>Bacillaceae</taxon>
        <taxon>Evansella</taxon>
    </lineage>
</organism>
<evidence type="ECO:0000313" key="3">
    <source>
        <dbReference type="Proteomes" id="UP000784880"/>
    </source>
</evidence>
<dbReference type="EMBL" id="JAHQCS010000145">
    <property type="protein sequence ID" value="MBU9713625.1"/>
    <property type="molecule type" value="Genomic_DNA"/>
</dbReference>
<accession>A0ABS6JJQ1</accession>
<keyword evidence="1" id="KW-0812">Transmembrane</keyword>
<reference evidence="2 3" key="1">
    <citation type="submission" date="2021-06" db="EMBL/GenBank/DDBJ databases">
        <title>Bacillus sp. RD4P76, an endophyte from a halophyte.</title>
        <authorList>
            <person name="Sun J.-Q."/>
        </authorList>
    </citation>
    <scope>NUCLEOTIDE SEQUENCE [LARGE SCALE GENOMIC DNA]</scope>
    <source>
        <strain evidence="2 3">CGMCC 1.15917</strain>
    </source>
</reference>
<keyword evidence="1" id="KW-1133">Transmembrane helix</keyword>
<evidence type="ECO:0000256" key="1">
    <source>
        <dbReference type="SAM" id="Phobius"/>
    </source>
</evidence>
<keyword evidence="1" id="KW-0472">Membrane</keyword>
<gene>
    <name evidence="2" type="ORF">KS419_17995</name>
</gene>
<dbReference type="Proteomes" id="UP000784880">
    <property type="component" value="Unassembled WGS sequence"/>
</dbReference>
<keyword evidence="3" id="KW-1185">Reference proteome</keyword>
<sequence length="98" mass="11391">MIDQGKNQDINDTAKKFYLVGIPVVLFLFSITFFMSNIFTPLLILQIRLSVISLGILYSIAVYFWFQHQVNKTSQKEIIKNDVVISFNGKELEKDKWS</sequence>
<feature type="transmembrane region" description="Helical" evidence="1">
    <location>
        <begin position="45"/>
        <end position="66"/>
    </location>
</feature>
<protein>
    <recommendedName>
        <fullName evidence="4">ATP synthase protein 8</fullName>
    </recommendedName>
</protein>
<evidence type="ECO:0008006" key="4">
    <source>
        <dbReference type="Google" id="ProtNLM"/>
    </source>
</evidence>
<feature type="transmembrane region" description="Helical" evidence="1">
    <location>
        <begin position="17"/>
        <end position="39"/>
    </location>
</feature>
<comment type="caution">
    <text evidence="2">The sequence shown here is derived from an EMBL/GenBank/DDBJ whole genome shotgun (WGS) entry which is preliminary data.</text>
</comment>
<evidence type="ECO:0000313" key="2">
    <source>
        <dbReference type="EMBL" id="MBU9713625.1"/>
    </source>
</evidence>